<dbReference type="OrthoDB" id="6381507at2"/>
<evidence type="ECO:0000313" key="4">
    <source>
        <dbReference type="EMBL" id="SEP03205.1"/>
    </source>
</evidence>
<dbReference type="Gene3D" id="1.50.10.10">
    <property type="match status" value="1"/>
</dbReference>
<dbReference type="EMBL" id="FOEF01000003">
    <property type="protein sequence ID" value="SEP03205.1"/>
    <property type="molecule type" value="Genomic_DNA"/>
</dbReference>
<feature type="transmembrane region" description="Helical" evidence="2">
    <location>
        <begin position="44"/>
        <end position="65"/>
    </location>
</feature>
<dbReference type="AlphaFoldDB" id="A0A1H8UJ40"/>
<protein>
    <submittedName>
        <fullName evidence="4">Unsaturated rhamnogalacturonyl hydrolase</fullName>
    </submittedName>
</protein>
<dbReference type="PANTHER" id="PTHR33886">
    <property type="entry name" value="UNSATURATED RHAMNOGALACTURONAN HYDROLASE (EUROFUNG)"/>
    <property type="match status" value="1"/>
</dbReference>
<keyword evidence="1 4" id="KW-0378">Hydrolase</keyword>
<dbReference type="GO" id="GO:0016787">
    <property type="term" value="F:hydrolase activity"/>
    <property type="evidence" value="ECO:0007669"/>
    <property type="project" value="UniProtKB-KW"/>
</dbReference>
<accession>A0A1H8UJ40</accession>
<evidence type="ECO:0000256" key="1">
    <source>
        <dbReference type="ARBA" id="ARBA00022801"/>
    </source>
</evidence>
<organism evidence="4 5">
    <name type="scientific">Amycolatopsis saalfeldensis</name>
    <dbReference type="NCBI Taxonomy" id="394193"/>
    <lineage>
        <taxon>Bacteria</taxon>
        <taxon>Bacillati</taxon>
        <taxon>Actinomycetota</taxon>
        <taxon>Actinomycetes</taxon>
        <taxon>Pseudonocardiales</taxon>
        <taxon>Pseudonocardiaceae</taxon>
        <taxon>Amycolatopsis</taxon>
    </lineage>
</organism>
<dbReference type="RefSeq" id="WP_091615427.1">
    <property type="nucleotide sequence ID" value="NZ_FOEF01000003.1"/>
</dbReference>
<dbReference type="Proteomes" id="UP000198582">
    <property type="component" value="Unassembled WGS sequence"/>
</dbReference>
<dbReference type="PANTHER" id="PTHR33886:SF8">
    <property type="entry name" value="UNSATURATED RHAMNOGALACTURONAN HYDROLASE (EUROFUNG)"/>
    <property type="match status" value="1"/>
</dbReference>
<keyword evidence="5" id="KW-1185">Reference proteome</keyword>
<keyword evidence="2" id="KW-1133">Transmembrane helix</keyword>
<name>A0A1H8UJ40_9PSEU</name>
<keyword evidence="2" id="KW-0472">Membrane</keyword>
<feature type="signal peptide" evidence="3">
    <location>
        <begin position="1"/>
        <end position="28"/>
    </location>
</feature>
<dbReference type="STRING" id="394193.SAMN04489732_103311"/>
<sequence>MANRTVFRLLCTILVAVGLLQAPVAASAATRADLSRAVADSTIAAHPAASLGLGYTDALFLLGLYRVYQRTHDSRYVDYLEDWGAAKVKPDGSTGNAYNDLDSMLAGNVFLILAQQTGDQRYSLAAQRIRTRLDTYPKTSDGGFIHNTGLTGQLWADGAFMLTPFLAHYGADTGDSFATTQAAKQLLTYFGHLRNPGGLLYHAYDETHKASWSDPATGHSPEVWCRAVGWFGAANVDVLDALPQTAPDRGALTGIVRYLADGFRKWQDPATGRWFQLPVRPTLAGNWTETSCSSLFTYTLSRGIQRGYLGKDYQPVVDAGYAGVRDRVSIADGGATQITQIGVGTNVGDAPFYLARPRATNDFHGVGAFLYLNEQITGAA</sequence>
<dbReference type="SUPFAM" id="SSF48208">
    <property type="entry name" value="Six-hairpin glycosidases"/>
    <property type="match status" value="1"/>
</dbReference>
<dbReference type="Pfam" id="PF07470">
    <property type="entry name" value="Glyco_hydro_88"/>
    <property type="match status" value="1"/>
</dbReference>
<feature type="chain" id="PRO_5011554231" evidence="3">
    <location>
        <begin position="29"/>
        <end position="380"/>
    </location>
</feature>
<dbReference type="InterPro" id="IPR010905">
    <property type="entry name" value="Glyco_hydro_88"/>
</dbReference>
<dbReference type="InterPro" id="IPR008928">
    <property type="entry name" value="6-hairpin_glycosidase_sf"/>
</dbReference>
<evidence type="ECO:0000256" key="2">
    <source>
        <dbReference type="SAM" id="Phobius"/>
    </source>
</evidence>
<reference evidence="4 5" key="1">
    <citation type="submission" date="2016-10" db="EMBL/GenBank/DDBJ databases">
        <authorList>
            <person name="de Groot N.N."/>
        </authorList>
    </citation>
    <scope>NUCLEOTIDE SEQUENCE [LARGE SCALE GENOMIC DNA]</scope>
    <source>
        <strain evidence="4 5">DSM 44993</strain>
    </source>
</reference>
<dbReference type="GO" id="GO:0005975">
    <property type="term" value="P:carbohydrate metabolic process"/>
    <property type="evidence" value="ECO:0007669"/>
    <property type="project" value="InterPro"/>
</dbReference>
<evidence type="ECO:0000256" key="3">
    <source>
        <dbReference type="SAM" id="SignalP"/>
    </source>
</evidence>
<gene>
    <name evidence="4" type="ORF">SAMN04489732_103311</name>
</gene>
<dbReference type="InterPro" id="IPR052043">
    <property type="entry name" value="PolySaccharide_Degr_Enz"/>
</dbReference>
<keyword evidence="2" id="KW-0812">Transmembrane</keyword>
<keyword evidence="3" id="KW-0732">Signal</keyword>
<proteinExistence type="predicted"/>
<dbReference type="InterPro" id="IPR012341">
    <property type="entry name" value="6hp_glycosidase-like_sf"/>
</dbReference>
<evidence type="ECO:0000313" key="5">
    <source>
        <dbReference type="Proteomes" id="UP000198582"/>
    </source>
</evidence>